<gene>
    <name evidence="2" type="ORF">AXG93_3507s1110</name>
</gene>
<name>A0A176VEC2_MARPO</name>
<protein>
    <submittedName>
        <fullName evidence="2">Uncharacterized protein</fullName>
    </submittedName>
</protein>
<comment type="caution">
    <text evidence="2">The sequence shown here is derived from an EMBL/GenBank/DDBJ whole genome shotgun (WGS) entry which is preliminary data.</text>
</comment>
<dbReference type="AlphaFoldDB" id="A0A176VEC2"/>
<proteinExistence type="predicted"/>
<dbReference type="EMBL" id="LVLJ01003906">
    <property type="protein sequence ID" value="OAE19239.1"/>
    <property type="molecule type" value="Genomic_DNA"/>
</dbReference>
<reference evidence="2" key="1">
    <citation type="submission" date="2016-03" db="EMBL/GenBank/DDBJ databases">
        <title>Mechanisms controlling the formation of the plant cell surface in tip-growing cells are functionally conserved among land plants.</title>
        <authorList>
            <person name="Honkanen S."/>
            <person name="Jones V.A."/>
            <person name="Morieri G."/>
            <person name="Champion C."/>
            <person name="Hetherington A.J."/>
            <person name="Kelly S."/>
            <person name="Saint-Marcoux D."/>
            <person name="Proust H."/>
            <person name="Prescott H."/>
            <person name="Dolan L."/>
        </authorList>
    </citation>
    <scope>NUCLEOTIDE SEQUENCE [LARGE SCALE GENOMIC DNA]</scope>
    <source>
        <tissue evidence="2">Whole gametophyte</tissue>
    </source>
</reference>
<accession>A0A176VEC2</accession>
<keyword evidence="3" id="KW-1185">Reference proteome</keyword>
<dbReference type="Proteomes" id="UP000077202">
    <property type="component" value="Unassembled WGS sequence"/>
</dbReference>
<feature type="region of interest" description="Disordered" evidence="1">
    <location>
        <begin position="147"/>
        <end position="174"/>
    </location>
</feature>
<evidence type="ECO:0000313" key="3">
    <source>
        <dbReference type="Proteomes" id="UP000077202"/>
    </source>
</evidence>
<sequence length="174" mass="19460">MTCPSFLKEIPFDFSLVVRLLNFTKASLEKQCLTFEHSEVVQKKKVEDNCDVTLLRILPVPDEVSVTKEYLLACAWCQKRSMQKNLESLQSPTSGDPSRDLAVEKLRRLQGTFPIAACVWGESTEHAPELGRLAASLEWTLRRARQGGGDPVVASEHEQRSEELCSGVQARNAT</sequence>
<evidence type="ECO:0000313" key="2">
    <source>
        <dbReference type="EMBL" id="OAE19239.1"/>
    </source>
</evidence>
<organism evidence="2 3">
    <name type="scientific">Marchantia polymorpha subsp. ruderalis</name>
    <dbReference type="NCBI Taxonomy" id="1480154"/>
    <lineage>
        <taxon>Eukaryota</taxon>
        <taxon>Viridiplantae</taxon>
        <taxon>Streptophyta</taxon>
        <taxon>Embryophyta</taxon>
        <taxon>Marchantiophyta</taxon>
        <taxon>Marchantiopsida</taxon>
        <taxon>Marchantiidae</taxon>
        <taxon>Marchantiales</taxon>
        <taxon>Marchantiaceae</taxon>
        <taxon>Marchantia</taxon>
    </lineage>
</organism>
<evidence type="ECO:0000256" key="1">
    <source>
        <dbReference type="SAM" id="MobiDB-lite"/>
    </source>
</evidence>